<dbReference type="CDD" id="cd02440">
    <property type="entry name" value="AdoMet_MTases"/>
    <property type="match status" value="1"/>
</dbReference>
<comment type="similarity">
    <text evidence="6">Belongs to the methyltransferase superfamily. RNA methyltransferase RsmG family.</text>
</comment>
<evidence type="ECO:0000256" key="4">
    <source>
        <dbReference type="ARBA" id="ARBA00022679"/>
    </source>
</evidence>
<gene>
    <name evidence="6" type="primary">rsmG</name>
    <name evidence="7" type="ORF">SAMN02745704_02328</name>
</gene>
<dbReference type="OrthoDB" id="9808773at2"/>
<keyword evidence="4 6" id="KW-0808">Transferase</keyword>
<evidence type="ECO:0000313" key="7">
    <source>
        <dbReference type="EMBL" id="SKA91387.1"/>
    </source>
</evidence>
<dbReference type="AlphaFoldDB" id="A0A1T4XPD1"/>
<protein>
    <recommendedName>
        <fullName evidence="6">Ribosomal RNA small subunit methyltransferase G</fullName>
        <ecNumber evidence="6">2.1.1.-</ecNumber>
    </recommendedName>
    <alternativeName>
        <fullName evidence="6">16S rRNA 7-methylguanosine methyltransferase</fullName>
        <shortName evidence="6">16S rRNA m7G methyltransferase</shortName>
    </alternativeName>
</protein>
<dbReference type="EC" id="2.1.1.-" evidence="6"/>
<keyword evidence="5 6" id="KW-0949">S-adenosyl-L-methionine</keyword>
<comment type="function">
    <text evidence="6">Specifically methylates the N7 position of a guanine in 16S rRNA.</text>
</comment>
<evidence type="ECO:0000256" key="2">
    <source>
        <dbReference type="ARBA" id="ARBA00022552"/>
    </source>
</evidence>
<proteinExistence type="inferred from homology"/>
<comment type="caution">
    <text evidence="6">Lacks conserved residue(s) required for the propagation of feature annotation.</text>
</comment>
<sequence length="228" mass="25288">MSSKESTEQLAAQVAALCRSLGVSPEPETAIRIAGYLDLLTQWNRKTNLVGPRRADEILHTLVADSLPLAGFLESLPLADDPLCLDLGAGAGLPGIPLRCLWTRGRYYLVEVREKRCVFLRLAVGRLDLARTAVLQVRAEEALQQLPDEEIADQGADLILSRAFMPWQELLPFVRPMLTPGGQVVVLANEPLPAVLPEAWRPVESRSYTIRPGREESTRWFWALQAEA</sequence>
<dbReference type="GO" id="GO:0005829">
    <property type="term" value="C:cytosol"/>
    <property type="evidence" value="ECO:0007669"/>
    <property type="project" value="TreeGrafter"/>
</dbReference>
<dbReference type="STRING" id="1121449.SAMN02745704_02328"/>
<evidence type="ECO:0000256" key="3">
    <source>
        <dbReference type="ARBA" id="ARBA00022603"/>
    </source>
</evidence>
<feature type="binding site" evidence="6">
    <location>
        <position position="88"/>
    </location>
    <ligand>
        <name>S-adenosyl-L-methionine</name>
        <dbReference type="ChEBI" id="CHEBI:59789"/>
    </ligand>
</feature>
<dbReference type="PANTHER" id="PTHR31760">
    <property type="entry name" value="S-ADENOSYL-L-METHIONINE-DEPENDENT METHYLTRANSFERASES SUPERFAMILY PROTEIN"/>
    <property type="match status" value="1"/>
</dbReference>
<evidence type="ECO:0000256" key="5">
    <source>
        <dbReference type="ARBA" id="ARBA00022691"/>
    </source>
</evidence>
<organism evidence="7 8">
    <name type="scientific">Paucidesulfovibrio gracilis DSM 16080</name>
    <dbReference type="NCBI Taxonomy" id="1121449"/>
    <lineage>
        <taxon>Bacteria</taxon>
        <taxon>Pseudomonadati</taxon>
        <taxon>Thermodesulfobacteriota</taxon>
        <taxon>Desulfovibrionia</taxon>
        <taxon>Desulfovibrionales</taxon>
        <taxon>Desulfovibrionaceae</taxon>
        <taxon>Paucidesulfovibrio</taxon>
    </lineage>
</organism>
<comment type="subcellular location">
    <subcellularLocation>
        <location evidence="6">Cytoplasm</location>
    </subcellularLocation>
</comment>
<dbReference type="Gene3D" id="3.40.50.150">
    <property type="entry name" value="Vaccinia Virus protein VP39"/>
    <property type="match status" value="1"/>
</dbReference>
<dbReference type="RefSeq" id="WP_078717877.1">
    <property type="nucleotide sequence ID" value="NZ_FUYC01000014.1"/>
</dbReference>
<name>A0A1T4XPD1_9BACT</name>
<feature type="binding site" evidence="6">
    <location>
        <position position="93"/>
    </location>
    <ligand>
        <name>S-adenosyl-L-methionine</name>
        <dbReference type="ChEBI" id="CHEBI:59789"/>
    </ligand>
</feature>
<accession>A0A1T4XPD1</accession>
<dbReference type="PANTHER" id="PTHR31760:SF0">
    <property type="entry name" value="S-ADENOSYL-L-METHIONINE-DEPENDENT METHYLTRANSFERASES SUPERFAMILY PROTEIN"/>
    <property type="match status" value="1"/>
</dbReference>
<dbReference type="InterPro" id="IPR003682">
    <property type="entry name" value="rRNA_ssu_MeTfrase_G"/>
</dbReference>
<keyword evidence="2 6" id="KW-0698">rRNA processing</keyword>
<evidence type="ECO:0000256" key="6">
    <source>
        <dbReference type="HAMAP-Rule" id="MF_00074"/>
    </source>
</evidence>
<feature type="binding site" evidence="6">
    <location>
        <begin position="139"/>
        <end position="140"/>
    </location>
    <ligand>
        <name>S-adenosyl-L-methionine</name>
        <dbReference type="ChEBI" id="CHEBI:59789"/>
    </ligand>
</feature>
<dbReference type="InterPro" id="IPR029063">
    <property type="entry name" value="SAM-dependent_MTases_sf"/>
</dbReference>
<dbReference type="Pfam" id="PF02527">
    <property type="entry name" value="GidB"/>
    <property type="match status" value="1"/>
</dbReference>
<dbReference type="EMBL" id="FUYC01000014">
    <property type="protein sequence ID" value="SKA91387.1"/>
    <property type="molecule type" value="Genomic_DNA"/>
</dbReference>
<dbReference type="GO" id="GO:0070043">
    <property type="term" value="F:rRNA (guanine-N7-)-methyltransferase activity"/>
    <property type="evidence" value="ECO:0007669"/>
    <property type="project" value="UniProtKB-UniRule"/>
</dbReference>
<evidence type="ECO:0000256" key="1">
    <source>
        <dbReference type="ARBA" id="ARBA00022490"/>
    </source>
</evidence>
<feature type="binding site" evidence="6">
    <location>
        <position position="162"/>
    </location>
    <ligand>
        <name>S-adenosyl-L-methionine</name>
        <dbReference type="ChEBI" id="CHEBI:59789"/>
    </ligand>
</feature>
<keyword evidence="3 6" id="KW-0489">Methyltransferase</keyword>
<keyword evidence="8" id="KW-1185">Reference proteome</keyword>
<reference evidence="7 8" key="1">
    <citation type="submission" date="2017-02" db="EMBL/GenBank/DDBJ databases">
        <authorList>
            <person name="Peterson S.W."/>
        </authorList>
    </citation>
    <scope>NUCLEOTIDE SEQUENCE [LARGE SCALE GENOMIC DNA]</scope>
    <source>
        <strain evidence="7 8">DSM 16080</strain>
    </source>
</reference>
<dbReference type="Proteomes" id="UP000190027">
    <property type="component" value="Unassembled WGS sequence"/>
</dbReference>
<dbReference type="SUPFAM" id="SSF53335">
    <property type="entry name" value="S-adenosyl-L-methionine-dependent methyltransferases"/>
    <property type="match status" value="1"/>
</dbReference>
<dbReference type="HAMAP" id="MF_00074">
    <property type="entry name" value="16SrRNA_methyltr_G"/>
    <property type="match status" value="1"/>
</dbReference>
<evidence type="ECO:0000313" key="8">
    <source>
        <dbReference type="Proteomes" id="UP000190027"/>
    </source>
</evidence>
<keyword evidence="1 6" id="KW-0963">Cytoplasm</keyword>